<protein>
    <recommendedName>
        <fullName evidence="6">Small-conductance mechanosensitive channel</fullName>
    </recommendedName>
</protein>
<evidence type="ECO:0000313" key="10">
    <source>
        <dbReference type="Proteomes" id="UP000318483"/>
    </source>
</evidence>
<keyword evidence="6" id="KW-0407">Ion channel</keyword>
<organism evidence="9 10">
    <name type="scientific">Qingshengfaniella alkalisoli</name>
    <dbReference type="NCBI Taxonomy" id="2599296"/>
    <lineage>
        <taxon>Bacteria</taxon>
        <taxon>Pseudomonadati</taxon>
        <taxon>Pseudomonadota</taxon>
        <taxon>Alphaproteobacteria</taxon>
        <taxon>Rhodobacterales</taxon>
        <taxon>Paracoccaceae</taxon>
        <taxon>Qingshengfaniella</taxon>
    </lineage>
</organism>
<dbReference type="GO" id="GO:0008381">
    <property type="term" value="F:mechanosensitive monoatomic ion channel activity"/>
    <property type="evidence" value="ECO:0007669"/>
    <property type="project" value="InterPro"/>
</dbReference>
<feature type="transmembrane region" description="Helical" evidence="6">
    <location>
        <begin position="198"/>
        <end position="217"/>
    </location>
</feature>
<dbReference type="Pfam" id="PF00924">
    <property type="entry name" value="MS_channel_2nd"/>
    <property type="match status" value="1"/>
</dbReference>
<dbReference type="EMBL" id="CP042262">
    <property type="protein sequence ID" value="QDY70425.1"/>
    <property type="molecule type" value="Genomic_DNA"/>
</dbReference>
<dbReference type="KEGG" id="lit:FPZ52_11965"/>
<keyword evidence="4 6" id="KW-1133">Transmembrane helix</keyword>
<feature type="transmembrane region" description="Helical" evidence="6">
    <location>
        <begin position="59"/>
        <end position="79"/>
    </location>
</feature>
<name>A0A5B8I8P1_9RHOB</name>
<geneLocation type="plasmid" evidence="9 10">
    <name>unnamed1</name>
</geneLocation>
<dbReference type="InterPro" id="IPR006685">
    <property type="entry name" value="MscS_channel_2nd"/>
</dbReference>
<gene>
    <name evidence="9" type="ORF">FPZ52_11965</name>
</gene>
<keyword evidence="6" id="KW-0997">Cell inner membrane</keyword>
<dbReference type="InterPro" id="IPR010920">
    <property type="entry name" value="LSM_dom_sf"/>
</dbReference>
<dbReference type="AlphaFoldDB" id="A0A5B8I8P1"/>
<evidence type="ECO:0000259" key="7">
    <source>
        <dbReference type="Pfam" id="PF00924"/>
    </source>
</evidence>
<feature type="transmembrane region" description="Helical" evidence="6">
    <location>
        <begin position="136"/>
        <end position="163"/>
    </location>
</feature>
<feature type="domain" description="Mechanosensitive ion channel MscS C-terminal" evidence="8">
    <location>
        <begin position="296"/>
        <end position="360"/>
    </location>
</feature>
<comment type="subunit">
    <text evidence="6">Homoheptamer.</text>
</comment>
<comment type="similarity">
    <text evidence="2 6">Belongs to the MscS (TC 1.A.23) family.</text>
</comment>
<dbReference type="PANTHER" id="PTHR30221">
    <property type="entry name" value="SMALL-CONDUCTANCE MECHANOSENSITIVE CHANNEL"/>
    <property type="match status" value="1"/>
</dbReference>
<feature type="transmembrane region" description="Helical" evidence="6">
    <location>
        <begin position="175"/>
        <end position="192"/>
    </location>
</feature>
<dbReference type="Pfam" id="PF21082">
    <property type="entry name" value="MS_channel_3rd"/>
    <property type="match status" value="1"/>
</dbReference>
<feature type="transmembrane region" description="Helical" evidence="6">
    <location>
        <begin position="91"/>
        <end position="116"/>
    </location>
</feature>
<dbReference type="GO" id="GO:0012505">
    <property type="term" value="C:endomembrane system"/>
    <property type="evidence" value="ECO:0007669"/>
    <property type="project" value="UniProtKB-SubCell"/>
</dbReference>
<evidence type="ECO:0000256" key="1">
    <source>
        <dbReference type="ARBA" id="ARBA00004127"/>
    </source>
</evidence>
<keyword evidence="3 6" id="KW-0812">Transmembrane</keyword>
<dbReference type="InterPro" id="IPR023408">
    <property type="entry name" value="MscS_beta-dom_sf"/>
</dbReference>
<dbReference type="Gene3D" id="2.30.30.60">
    <property type="match status" value="1"/>
</dbReference>
<keyword evidence="6" id="KW-0406">Ion transport</keyword>
<keyword evidence="6" id="KW-1003">Cell membrane</keyword>
<keyword evidence="6" id="KW-0813">Transport</keyword>
<evidence type="ECO:0000256" key="5">
    <source>
        <dbReference type="ARBA" id="ARBA00023136"/>
    </source>
</evidence>
<keyword evidence="5 6" id="KW-0472">Membrane</keyword>
<dbReference type="PANTHER" id="PTHR30221:SF1">
    <property type="entry name" value="SMALL-CONDUCTANCE MECHANOSENSITIVE CHANNEL"/>
    <property type="match status" value="1"/>
</dbReference>
<reference evidence="9 10" key="1">
    <citation type="submission" date="2019-07" db="EMBL/GenBank/DDBJ databases">
        <title>Litoreibacter alkalisoli sp. nov., isolated from saline-alkaline soil.</title>
        <authorList>
            <person name="Wang S."/>
            <person name="Xu L."/>
            <person name="Xing Y.-T."/>
            <person name="Sun J.-Q."/>
        </authorList>
    </citation>
    <scope>NUCLEOTIDE SEQUENCE [LARGE SCALE GENOMIC DNA]</scope>
    <source>
        <strain evidence="9 10">LN3S51</strain>
        <plasmid evidence="9 10">unnamed1</plasmid>
    </source>
</reference>
<evidence type="ECO:0000256" key="6">
    <source>
        <dbReference type="RuleBase" id="RU369025"/>
    </source>
</evidence>
<evidence type="ECO:0000313" key="9">
    <source>
        <dbReference type="EMBL" id="QDY70425.1"/>
    </source>
</evidence>
<dbReference type="InterPro" id="IPR049278">
    <property type="entry name" value="MS_channel_C"/>
</dbReference>
<comment type="caution">
    <text evidence="6">Lacks conserved residue(s) required for the propagation of feature annotation.</text>
</comment>
<evidence type="ECO:0000256" key="2">
    <source>
        <dbReference type="ARBA" id="ARBA00008017"/>
    </source>
</evidence>
<evidence type="ECO:0000256" key="4">
    <source>
        <dbReference type="ARBA" id="ARBA00022989"/>
    </source>
</evidence>
<evidence type="ECO:0000256" key="3">
    <source>
        <dbReference type="ARBA" id="ARBA00022692"/>
    </source>
</evidence>
<keyword evidence="10" id="KW-1185">Reference proteome</keyword>
<dbReference type="Proteomes" id="UP000318483">
    <property type="component" value="Plasmid unnamed1"/>
</dbReference>
<dbReference type="SUPFAM" id="SSF50182">
    <property type="entry name" value="Sm-like ribonucleoproteins"/>
    <property type="match status" value="1"/>
</dbReference>
<dbReference type="InterPro" id="IPR045275">
    <property type="entry name" value="MscS_archaea/bacteria_type"/>
</dbReference>
<comment type="subcellular location">
    <subcellularLocation>
        <location evidence="6">Cell inner membrane</location>
        <topology evidence="6">Multi-pass membrane protein</topology>
    </subcellularLocation>
    <subcellularLocation>
        <location evidence="1">Endomembrane system</location>
        <topology evidence="1">Multi-pass membrane protein</topology>
    </subcellularLocation>
</comment>
<feature type="domain" description="Mechanosensitive ion channel MscS" evidence="7">
    <location>
        <begin position="221"/>
        <end position="286"/>
    </location>
</feature>
<dbReference type="OrthoDB" id="9814206at2"/>
<dbReference type="RefSeq" id="WP_146365843.1">
    <property type="nucleotide sequence ID" value="NZ_CP042262.1"/>
</dbReference>
<accession>A0A5B8I8P1</accession>
<proteinExistence type="inferred from homology"/>
<evidence type="ECO:0000259" key="8">
    <source>
        <dbReference type="Pfam" id="PF21082"/>
    </source>
</evidence>
<sequence length="531" mass="57581">MRRLPEFHAQIIDYPPLQAVQYLSWRDEQIRFTGPYIPYSVVEKLPELLHGLVCGTPTWKVMLVLVFWTLLLFVMIFWSRLVSRLGAERSAVWGLALRLTTPLVLSMFATAMHGFMRTQINLSGSFAEAMDLWATGLVYIGLAWVAWLAVFLAFETIIALPAIPDDSHDAHLLRLLARVGSLLASVAVPVWGASDLGIPALGLVAGLGVGGFAHALAAQSTVENLFGGVSIFADRPFRVGDIILYGGSTGIVGAIGPRSSRIRGLDGTLTTVPSGALAKMHITNYSTRDKCLFRQVIGLGYETSPAQFEWLLAQIRKHVSAHPLVEEDEAGMPRARILGFADSAIEVEVRANVMASNWEESTGVPAPRAEGGTNGVGGGHRPCSCGSDGDNRCLHWLRRGFSIHPQSRLATARGSARSRTVSQSPPERAALSLQGYMLSCQDIHRKVSTCRDAAACTAHATHAGDGVSPRLAPGGRPAQALAGRLMLPVSKDTFLRNVREATEDPAVTPRVVSIDDDWVWRKGRVTLRCRS</sequence>
<dbReference type="GO" id="GO:0005886">
    <property type="term" value="C:plasma membrane"/>
    <property type="evidence" value="ECO:0007669"/>
    <property type="project" value="UniProtKB-SubCell"/>
</dbReference>
<comment type="function">
    <text evidence="6">Mechanosensitive channel that participates in the regulation of osmotic pressure changes within the cell, opening in response to stretch forces in the membrane lipid bilayer, without the need for other proteins. Contributes to normal resistance to hypoosmotic shock. Forms an ion channel of 1.0 nanosiemens conductance with a slight preference for anions.</text>
</comment>
<keyword evidence="9" id="KW-0614">Plasmid</keyword>
<dbReference type="Gene3D" id="1.10.287.1260">
    <property type="match status" value="1"/>
</dbReference>